<gene>
    <name evidence="1" type="ORF">N1851_006679</name>
</gene>
<protein>
    <submittedName>
        <fullName evidence="1">Uncharacterized protein</fullName>
    </submittedName>
</protein>
<dbReference type="AlphaFoldDB" id="A0AA47N4Y8"/>
<name>A0AA47N4Y8_MERPO</name>
<proteinExistence type="predicted"/>
<dbReference type="EMBL" id="JAOPHQ010001149">
    <property type="protein sequence ID" value="KAK0151939.1"/>
    <property type="molecule type" value="Genomic_DNA"/>
</dbReference>
<evidence type="ECO:0000313" key="1">
    <source>
        <dbReference type="EMBL" id="KAK0151939.1"/>
    </source>
</evidence>
<organism evidence="1 2">
    <name type="scientific">Merluccius polli</name>
    <name type="common">Benguela hake</name>
    <name type="synonym">Merluccius cadenati</name>
    <dbReference type="NCBI Taxonomy" id="89951"/>
    <lineage>
        <taxon>Eukaryota</taxon>
        <taxon>Metazoa</taxon>
        <taxon>Chordata</taxon>
        <taxon>Craniata</taxon>
        <taxon>Vertebrata</taxon>
        <taxon>Euteleostomi</taxon>
        <taxon>Actinopterygii</taxon>
        <taxon>Neopterygii</taxon>
        <taxon>Teleostei</taxon>
        <taxon>Neoteleostei</taxon>
        <taxon>Acanthomorphata</taxon>
        <taxon>Zeiogadaria</taxon>
        <taxon>Gadariae</taxon>
        <taxon>Gadiformes</taxon>
        <taxon>Gadoidei</taxon>
        <taxon>Merlucciidae</taxon>
        <taxon>Merluccius</taxon>
    </lineage>
</organism>
<evidence type="ECO:0000313" key="2">
    <source>
        <dbReference type="Proteomes" id="UP001174136"/>
    </source>
</evidence>
<keyword evidence="2" id="KW-1185">Reference proteome</keyword>
<sequence length="185" mass="21320">MATAKEANRTVLQLQRYDLNVTYTPVVIQEQNTAVDDITNEKVVYALEPTALITETLAQLKGETKKDEKMQLLQDIHRHGWPQHRKQKVAARERSNVRRRQDNPTKHNQNINATIATYSTGQKAQVLARNDERQMGANIFEIKGQSFLLIEDYFSKYPEVLNIKDKTHITQNYIGILSNRNTKSV</sequence>
<reference evidence="1" key="1">
    <citation type="journal article" date="2023" name="Front. Mar. Sci.">
        <title>A new Merluccius polli reference genome to investigate the effects of global change in West African waters.</title>
        <authorList>
            <person name="Mateo J.L."/>
            <person name="Blanco-Fernandez C."/>
            <person name="Garcia-Vazquez E."/>
            <person name="Machado-Schiaffino G."/>
        </authorList>
    </citation>
    <scope>NUCLEOTIDE SEQUENCE</scope>
    <source>
        <strain evidence="1">C29</strain>
        <tissue evidence="1">Fin</tissue>
    </source>
</reference>
<dbReference type="Proteomes" id="UP001174136">
    <property type="component" value="Unassembled WGS sequence"/>
</dbReference>
<comment type="caution">
    <text evidence="1">The sequence shown here is derived from an EMBL/GenBank/DDBJ whole genome shotgun (WGS) entry which is preliminary data.</text>
</comment>
<accession>A0AA47N4Y8</accession>